<accession>A0A4Z0C8D5</accession>
<evidence type="ECO:0008006" key="4">
    <source>
        <dbReference type="Google" id="ProtNLM"/>
    </source>
</evidence>
<evidence type="ECO:0000313" key="3">
    <source>
        <dbReference type="Proteomes" id="UP000297839"/>
    </source>
</evidence>
<evidence type="ECO:0000256" key="1">
    <source>
        <dbReference type="SAM" id="SignalP"/>
    </source>
</evidence>
<protein>
    <recommendedName>
        <fullName evidence="4">Peptidase C39-like domain-containing protein</fullName>
    </recommendedName>
</protein>
<reference evidence="2 3" key="1">
    <citation type="submission" date="2019-03" db="EMBL/GenBank/DDBJ databases">
        <title>Ramlibacter sp. 18x22-1, whole genome shotgun sequence.</title>
        <authorList>
            <person name="Zhang X."/>
            <person name="Feng G."/>
            <person name="Zhu H."/>
        </authorList>
    </citation>
    <scope>NUCLEOTIDE SEQUENCE [LARGE SCALE GENOMIC DNA]</scope>
    <source>
        <strain evidence="2 3">18x22-1</strain>
    </source>
</reference>
<keyword evidence="3" id="KW-1185">Reference proteome</keyword>
<feature type="chain" id="PRO_5021407623" description="Peptidase C39-like domain-containing protein" evidence="1">
    <location>
        <begin position="26"/>
        <end position="221"/>
    </location>
</feature>
<dbReference type="Proteomes" id="UP000297839">
    <property type="component" value="Unassembled WGS sequence"/>
</dbReference>
<organism evidence="2 3">
    <name type="scientific">Ramlibacter humi</name>
    <dbReference type="NCBI Taxonomy" id="2530451"/>
    <lineage>
        <taxon>Bacteria</taxon>
        <taxon>Pseudomonadati</taxon>
        <taxon>Pseudomonadota</taxon>
        <taxon>Betaproteobacteria</taxon>
        <taxon>Burkholderiales</taxon>
        <taxon>Comamonadaceae</taxon>
        <taxon>Ramlibacter</taxon>
    </lineage>
</organism>
<gene>
    <name evidence="2" type="ORF">EZ216_01915</name>
</gene>
<dbReference type="OrthoDB" id="5148996at2"/>
<dbReference type="AlphaFoldDB" id="A0A4Z0C8D5"/>
<dbReference type="EMBL" id="SMLK01000001">
    <property type="protein sequence ID" value="TFZ07946.1"/>
    <property type="molecule type" value="Genomic_DNA"/>
</dbReference>
<evidence type="ECO:0000313" key="2">
    <source>
        <dbReference type="EMBL" id="TFZ07946.1"/>
    </source>
</evidence>
<sequence length="221" mass="22793">MRWKTRGLAAALGLAAAMAAAPAAAATRCEPIGAGVERCVSGLRPDAIRAIAQAQKASQWCWAAVVSMLLRAYGVAVAQEQVVRQYWGAAVDMALPVSAIPGLINRTWNDPAGRAVTLTARTVSQPAQGGLTSPDVLQDLDGERPLVLVVPGHAVVLVQLEYERPTGDDSGAQVKRAVVLDPAAQEGSVRALRPGAAIVQLTRVAAAGDGAVALAGRAVLR</sequence>
<comment type="caution">
    <text evidence="2">The sequence shown here is derived from an EMBL/GenBank/DDBJ whole genome shotgun (WGS) entry which is preliminary data.</text>
</comment>
<name>A0A4Z0C8D5_9BURK</name>
<keyword evidence="1" id="KW-0732">Signal</keyword>
<feature type="signal peptide" evidence="1">
    <location>
        <begin position="1"/>
        <end position="25"/>
    </location>
</feature>
<dbReference type="RefSeq" id="WP_135247884.1">
    <property type="nucleotide sequence ID" value="NZ_SMLK01000001.1"/>
</dbReference>
<proteinExistence type="predicted"/>